<dbReference type="Pfam" id="PF00169">
    <property type="entry name" value="PH"/>
    <property type="match status" value="1"/>
</dbReference>
<dbReference type="PANTHER" id="PTHR46265">
    <property type="entry name" value="RHO GTPASE-ACTIVATING PROTEIN 7"/>
    <property type="match status" value="1"/>
</dbReference>
<accession>I1QE78</accession>
<dbReference type="PROSITE" id="PS50003">
    <property type="entry name" value="PH_DOMAIN"/>
    <property type="match status" value="1"/>
</dbReference>
<feature type="compositionally biased region" description="Low complexity" evidence="1">
    <location>
        <begin position="1"/>
        <end position="22"/>
    </location>
</feature>
<dbReference type="Gene3D" id="2.30.29.30">
    <property type="entry name" value="Pleckstrin-homology domain (PH domain)/Phosphotyrosine-binding domain (PTB)"/>
    <property type="match status" value="1"/>
</dbReference>
<evidence type="ECO:0000313" key="3">
    <source>
        <dbReference type="EnsemblPlants" id="ORGLA07G0242000.1"/>
    </source>
</evidence>
<proteinExistence type="predicted"/>
<feature type="region of interest" description="Disordered" evidence="1">
    <location>
        <begin position="1"/>
        <end position="24"/>
    </location>
</feature>
<keyword evidence="4" id="KW-1185">Reference proteome</keyword>
<sequence length="85" mass="9107">VAGAAERQQQQQQRGGAASASGNAVFKSGPLFISSKGIGWKSWKKRWFILTRTSLVFFKSDPNTLPQRGGEVNVTLGGIDLNNSG</sequence>
<protein>
    <recommendedName>
        <fullName evidence="2">PH domain-containing protein</fullName>
    </recommendedName>
</protein>
<evidence type="ECO:0000259" key="2">
    <source>
        <dbReference type="PROSITE" id="PS50003"/>
    </source>
</evidence>
<dbReference type="PANTHER" id="PTHR46265:SF6">
    <property type="entry name" value="OS07G0658300 PROTEIN"/>
    <property type="match status" value="1"/>
</dbReference>
<dbReference type="SUPFAM" id="SSF50729">
    <property type="entry name" value="PH domain-like"/>
    <property type="match status" value="1"/>
</dbReference>
<dbReference type="AlphaFoldDB" id="I1QE78"/>
<dbReference type="EnsemblPlants" id="ORGLA07G0242000.1">
    <property type="protein sequence ID" value="ORGLA07G0242000.1"/>
    <property type="gene ID" value="ORGLA07G0242000"/>
</dbReference>
<dbReference type="InterPro" id="IPR052799">
    <property type="entry name" value="Rho_GAP_Regulators"/>
</dbReference>
<dbReference type="InterPro" id="IPR001849">
    <property type="entry name" value="PH_domain"/>
</dbReference>
<name>I1QE78_ORYGL</name>
<reference evidence="4" key="2">
    <citation type="submission" date="2018-04" db="EMBL/GenBank/DDBJ databases">
        <title>OglaRS2 (Oryza glaberrima Reference Sequence Version 2).</title>
        <authorList>
            <person name="Zhang J."/>
            <person name="Kudrna D."/>
            <person name="Lee S."/>
            <person name="Talag J."/>
            <person name="Rajasekar S."/>
            <person name="Wing R.A."/>
        </authorList>
    </citation>
    <scope>NUCLEOTIDE SEQUENCE [LARGE SCALE GENOMIC DNA]</scope>
    <source>
        <strain evidence="4">cv. IRGC 96717</strain>
    </source>
</reference>
<dbReference type="Proteomes" id="UP000007306">
    <property type="component" value="Unassembled WGS sequence"/>
</dbReference>
<dbReference type="HOGENOM" id="CLU_182521_0_0_1"/>
<dbReference type="STRING" id="4538.I1QE78"/>
<dbReference type="Gramene" id="ORGLA07G0242000.1">
    <property type="protein sequence ID" value="ORGLA07G0242000.1"/>
    <property type="gene ID" value="ORGLA07G0242000"/>
</dbReference>
<organism evidence="3 4">
    <name type="scientific">Oryza glaberrima</name>
    <name type="common">African rice</name>
    <dbReference type="NCBI Taxonomy" id="4538"/>
    <lineage>
        <taxon>Eukaryota</taxon>
        <taxon>Viridiplantae</taxon>
        <taxon>Streptophyta</taxon>
        <taxon>Embryophyta</taxon>
        <taxon>Tracheophyta</taxon>
        <taxon>Spermatophyta</taxon>
        <taxon>Magnoliopsida</taxon>
        <taxon>Liliopsida</taxon>
        <taxon>Poales</taxon>
        <taxon>Poaceae</taxon>
        <taxon>BOP clade</taxon>
        <taxon>Oryzoideae</taxon>
        <taxon>Oryzeae</taxon>
        <taxon>Oryzinae</taxon>
        <taxon>Oryza</taxon>
    </lineage>
</organism>
<dbReference type="InterPro" id="IPR011993">
    <property type="entry name" value="PH-like_dom_sf"/>
</dbReference>
<dbReference type="eggNOG" id="KOG4271">
    <property type="taxonomic scope" value="Eukaryota"/>
</dbReference>
<feature type="domain" description="PH" evidence="2">
    <location>
        <begin position="24"/>
        <end position="85"/>
    </location>
</feature>
<evidence type="ECO:0000313" key="4">
    <source>
        <dbReference type="Proteomes" id="UP000007306"/>
    </source>
</evidence>
<reference evidence="3" key="1">
    <citation type="submission" date="2015-06" db="UniProtKB">
        <authorList>
            <consortium name="EnsemblPlants"/>
        </authorList>
    </citation>
    <scope>IDENTIFICATION</scope>
</reference>
<evidence type="ECO:0000256" key="1">
    <source>
        <dbReference type="SAM" id="MobiDB-lite"/>
    </source>
</evidence>